<gene>
    <name evidence="1" type="ORF">C8F04DRAFT_1179647</name>
</gene>
<reference evidence="1" key="1">
    <citation type="submission" date="2023-03" db="EMBL/GenBank/DDBJ databases">
        <title>Massive genome expansion in bonnet fungi (Mycena s.s.) driven by repeated elements and novel gene families across ecological guilds.</title>
        <authorList>
            <consortium name="Lawrence Berkeley National Laboratory"/>
            <person name="Harder C.B."/>
            <person name="Miyauchi S."/>
            <person name="Viragh M."/>
            <person name="Kuo A."/>
            <person name="Thoen E."/>
            <person name="Andreopoulos B."/>
            <person name="Lu D."/>
            <person name="Skrede I."/>
            <person name="Drula E."/>
            <person name="Henrissat B."/>
            <person name="Morin E."/>
            <person name="Kohler A."/>
            <person name="Barry K."/>
            <person name="LaButti K."/>
            <person name="Morin E."/>
            <person name="Salamov A."/>
            <person name="Lipzen A."/>
            <person name="Mereny Z."/>
            <person name="Hegedus B."/>
            <person name="Baldrian P."/>
            <person name="Stursova M."/>
            <person name="Weitz H."/>
            <person name="Taylor A."/>
            <person name="Grigoriev I.V."/>
            <person name="Nagy L.G."/>
            <person name="Martin F."/>
            <person name="Kauserud H."/>
        </authorList>
    </citation>
    <scope>NUCLEOTIDE SEQUENCE</scope>
    <source>
        <strain evidence="1">CBHHK200</strain>
    </source>
</reference>
<dbReference type="Proteomes" id="UP001218188">
    <property type="component" value="Unassembled WGS sequence"/>
</dbReference>
<organism evidence="1 2">
    <name type="scientific">Mycena alexandri</name>
    <dbReference type="NCBI Taxonomy" id="1745969"/>
    <lineage>
        <taxon>Eukaryota</taxon>
        <taxon>Fungi</taxon>
        <taxon>Dikarya</taxon>
        <taxon>Basidiomycota</taxon>
        <taxon>Agaricomycotina</taxon>
        <taxon>Agaricomycetes</taxon>
        <taxon>Agaricomycetidae</taxon>
        <taxon>Agaricales</taxon>
        <taxon>Marasmiineae</taxon>
        <taxon>Mycenaceae</taxon>
        <taxon>Mycena</taxon>
    </lineage>
</organism>
<dbReference type="EMBL" id="JARJCM010000031">
    <property type="protein sequence ID" value="KAJ7038635.1"/>
    <property type="molecule type" value="Genomic_DNA"/>
</dbReference>
<comment type="caution">
    <text evidence="1">The sequence shown here is derived from an EMBL/GenBank/DDBJ whole genome shotgun (WGS) entry which is preliminary data.</text>
</comment>
<keyword evidence="2" id="KW-1185">Reference proteome</keyword>
<evidence type="ECO:0000313" key="1">
    <source>
        <dbReference type="EMBL" id="KAJ7038635.1"/>
    </source>
</evidence>
<dbReference type="AlphaFoldDB" id="A0AAD6T547"/>
<name>A0AAD6T547_9AGAR</name>
<accession>A0AAD6T547</accession>
<protein>
    <submittedName>
        <fullName evidence="1">Uncharacterized protein</fullName>
    </submittedName>
</protein>
<proteinExistence type="predicted"/>
<evidence type="ECO:0000313" key="2">
    <source>
        <dbReference type="Proteomes" id="UP001218188"/>
    </source>
</evidence>
<sequence length="166" mass="18327">MVGCDVPSTPHRLSEEDRDVVLAIRSQTFIRKNPVGNSSSVRYGDQNTPPMGTHVRSSWSFSGGYISAPAGYIRLKDGFQLNSEWVHSGATSGWWPAEEPAGGGLKSHSQATPAIKFIIIADFPTANTNIAAATFVFELDLRTMIVQELEVERKHIEIFERKPVQI</sequence>